<sequence>MKASEQINDDADDLQLRRPRLHDGATTKTQISQKRTYRSLQSTWAPTAGTRVLLELKAENKILLPVVCMTLEESCHLTWQITTRACHSQSILPHRLLSVVLLVACRSPHSFVAFLYDPRILSTTSPAFVMTAERTQEQRVLHDVAIVARSYDIVFTLDQRWSAASLVTPIDDNTHHPVEPVLATGSGRR</sequence>
<reference evidence="1 2" key="1">
    <citation type="journal article" date="2019" name="Commun. Biol.">
        <title>The bagworm genome reveals a unique fibroin gene that provides high tensile strength.</title>
        <authorList>
            <person name="Kono N."/>
            <person name="Nakamura H."/>
            <person name="Ohtoshi R."/>
            <person name="Tomita M."/>
            <person name="Numata K."/>
            <person name="Arakawa K."/>
        </authorList>
    </citation>
    <scope>NUCLEOTIDE SEQUENCE [LARGE SCALE GENOMIC DNA]</scope>
</reference>
<name>A0A4C1SPY9_EUMVA</name>
<accession>A0A4C1SPY9</accession>
<comment type="caution">
    <text evidence="1">The sequence shown here is derived from an EMBL/GenBank/DDBJ whole genome shotgun (WGS) entry which is preliminary data.</text>
</comment>
<dbReference type="EMBL" id="BGZK01000012">
    <property type="protein sequence ID" value="GBP03986.1"/>
    <property type="molecule type" value="Genomic_DNA"/>
</dbReference>
<keyword evidence="2" id="KW-1185">Reference proteome</keyword>
<dbReference type="AlphaFoldDB" id="A0A4C1SPY9"/>
<protein>
    <submittedName>
        <fullName evidence="1">Uncharacterized protein</fullName>
    </submittedName>
</protein>
<organism evidence="1 2">
    <name type="scientific">Eumeta variegata</name>
    <name type="common">Bagworm moth</name>
    <name type="synonym">Eumeta japonica</name>
    <dbReference type="NCBI Taxonomy" id="151549"/>
    <lineage>
        <taxon>Eukaryota</taxon>
        <taxon>Metazoa</taxon>
        <taxon>Ecdysozoa</taxon>
        <taxon>Arthropoda</taxon>
        <taxon>Hexapoda</taxon>
        <taxon>Insecta</taxon>
        <taxon>Pterygota</taxon>
        <taxon>Neoptera</taxon>
        <taxon>Endopterygota</taxon>
        <taxon>Lepidoptera</taxon>
        <taxon>Glossata</taxon>
        <taxon>Ditrysia</taxon>
        <taxon>Tineoidea</taxon>
        <taxon>Psychidae</taxon>
        <taxon>Oiketicinae</taxon>
        <taxon>Eumeta</taxon>
    </lineage>
</organism>
<gene>
    <name evidence="1" type="ORF">EVAR_74766_1</name>
</gene>
<dbReference type="Proteomes" id="UP000299102">
    <property type="component" value="Unassembled WGS sequence"/>
</dbReference>
<evidence type="ECO:0000313" key="2">
    <source>
        <dbReference type="Proteomes" id="UP000299102"/>
    </source>
</evidence>
<evidence type="ECO:0000313" key="1">
    <source>
        <dbReference type="EMBL" id="GBP03986.1"/>
    </source>
</evidence>
<proteinExistence type="predicted"/>